<dbReference type="Gene3D" id="1.20.120.580">
    <property type="entry name" value="bsu32300-like"/>
    <property type="match status" value="1"/>
</dbReference>
<keyword evidence="6" id="KW-1185">Reference proteome</keyword>
<accession>A0ABW2NN87</accession>
<sequence>MYFVDRKKMEQHLQYIEQLLKDFNELKQINTPSNCYALERIGHLLIECMMDAGNSIIDGFIMRDPGSFDDILDILDDEKVLPSYDAAALKNVVALRKQLVQDYMDIEHEQIRTVIQKHIEVLASFPQHVRNYLENELGPVSAFLP</sequence>
<dbReference type="Proteomes" id="UP001596549">
    <property type="component" value="Unassembled WGS sequence"/>
</dbReference>
<reference evidence="6" key="1">
    <citation type="journal article" date="2019" name="Int. J. Syst. Evol. Microbiol.">
        <title>The Global Catalogue of Microorganisms (GCM) 10K type strain sequencing project: providing services to taxonomists for standard genome sequencing and annotation.</title>
        <authorList>
            <consortium name="The Broad Institute Genomics Platform"/>
            <consortium name="The Broad Institute Genome Sequencing Center for Infectious Disease"/>
            <person name="Wu L."/>
            <person name="Ma J."/>
        </authorList>
    </citation>
    <scope>NUCLEOTIDE SEQUENCE [LARGE SCALE GENOMIC DNA]</scope>
    <source>
        <strain evidence="6">NBRC 106396</strain>
    </source>
</reference>
<evidence type="ECO:0000313" key="6">
    <source>
        <dbReference type="Proteomes" id="UP001596549"/>
    </source>
</evidence>
<proteinExistence type="inferred from homology"/>
<comment type="caution">
    <text evidence="5">The sequence shown here is derived from an EMBL/GenBank/DDBJ whole genome shotgun (WGS) entry which is preliminary data.</text>
</comment>
<dbReference type="RefSeq" id="WP_379746894.1">
    <property type="nucleotide sequence ID" value="NZ_JBHTCP010000009.1"/>
</dbReference>
<protein>
    <submittedName>
        <fullName evidence="5">DUF86 domain-containing protein</fullName>
    </submittedName>
</protein>
<organism evidence="5 6">
    <name type="scientific">Fictibacillus iocasae</name>
    <dbReference type="NCBI Taxonomy" id="2715437"/>
    <lineage>
        <taxon>Bacteria</taxon>
        <taxon>Bacillati</taxon>
        <taxon>Bacillota</taxon>
        <taxon>Bacilli</taxon>
        <taxon>Bacillales</taxon>
        <taxon>Fictibacillaceae</taxon>
        <taxon>Fictibacillus</taxon>
    </lineage>
</organism>
<dbReference type="Pfam" id="PF01934">
    <property type="entry name" value="HepT-like"/>
    <property type="match status" value="1"/>
</dbReference>
<evidence type="ECO:0000256" key="1">
    <source>
        <dbReference type="ARBA" id="ARBA00022649"/>
    </source>
</evidence>
<dbReference type="InterPro" id="IPR052379">
    <property type="entry name" value="Type_VII_TA_RNase"/>
</dbReference>
<dbReference type="InterPro" id="IPR008201">
    <property type="entry name" value="HepT-like"/>
</dbReference>
<keyword evidence="1" id="KW-1277">Toxin-antitoxin system</keyword>
<evidence type="ECO:0000256" key="2">
    <source>
        <dbReference type="ARBA" id="ARBA00022722"/>
    </source>
</evidence>
<keyword evidence="3" id="KW-0378">Hydrolase</keyword>
<dbReference type="PANTHER" id="PTHR33397:SF5">
    <property type="entry name" value="RNASE YUTE-RELATED"/>
    <property type="match status" value="1"/>
</dbReference>
<evidence type="ECO:0000256" key="3">
    <source>
        <dbReference type="ARBA" id="ARBA00022801"/>
    </source>
</evidence>
<dbReference type="InterPro" id="IPR037038">
    <property type="entry name" value="HepT-like_sf"/>
</dbReference>
<gene>
    <name evidence="5" type="ORF">ACFQPF_04240</name>
</gene>
<evidence type="ECO:0000256" key="4">
    <source>
        <dbReference type="ARBA" id="ARBA00024207"/>
    </source>
</evidence>
<name>A0ABW2NN87_9BACL</name>
<evidence type="ECO:0000313" key="5">
    <source>
        <dbReference type="EMBL" id="MFC7370875.1"/>
    </source>
</evidence>
<keyword evidence="2" id="KW-0540">Nuclease</keyword>
<dbReference type="EMBL" id="JBHTCP010000009">
    <property type="protein sequence ID" value="MFC7370875.1"/>
    <property type="molecule type" value="Genomic_DNA"/>
</dbReference>
<comment type="similarity">
    <text evidence="4">Belongs to the HepT RNase toxin family.</text>
</comment>
<dbReference type="PANTHER" id="PTHR33397">
    <property type="entry name" value="UPF0331 PROTEIN YUTE"/>
    <property type="match status" value="1"/>
</dbReference>